<dbReference type="SUPFAM" id="SSF55931">
    <property type="entry name" value="Glutamine synthetase/guanido kinase"/>
    <property type="match status" value="1"/>
</dbReference>
<evidence type="ECO:0000256" key="2">
    <source>
        <dbReference type="ARBA" id="ARBA00022741"/>
    </source>
</evidence>
<dbReference type="HAMAP" id="MF_01609">
    <property type="entry name" value="Glu_cys_ligase_2"/>
    <property type="match status" value="1"/>
</dbReference>
<keyword evidence="7" id="KW-1185">Reference proteome</keyword>
<dbReference type="Proteomes" id="UP000520767">
    <property type="component" value="Unassembled WGS sequence"/>
</dbReference>
<keyword evidence="2 5" id="KW-0547">Nucleotide-binding</keyword>
<dbReference type="EMBL" id="JACHJQ010000002">
    <property type="protein sequence ID" value="MBB4905204.1"/>
    <property type="molecule type" value="Genomic_DNA"/>
</dbReference>
<comment type="caution">
    <text evidence="6">The sequence shown here is derived from an EMBL/GenBank/DDBJ whole genome shotgun (WGS) entry which is preliminary data.</text>
</comment>
<dbReference type="InterPro" id="IPR014746">
    <property type="entry name" value="Gln_synth/guanido_kin_cat_dom"/>
</dbReference>
<keyword evidence="3 5" id="KW-0067">ATP-binding</keyword>
<dbReference type="InterPro" id="IPR011793">
    <property type="entry name" value="YbdK"/>
</dbReference>
<dbReference type="EC" id="6.3.2.2" evidence="5"/>
<evidence type="ECO:0000256" key="4">
    <source>
        <dbReference type="ARBA" id="ARBA00048819"/>
    </source>
</evidence>
<sequence length="367" mass="37930">MGFPSPGLTVSVGEELLLADPATGHTVPAASEVCHGARVLRPAAEDATVQAQWSDTQVEAHTGDCSGLDELAARLTHTRALLTTAARAADVWLVPSGTSALGGPIAPRSRFAAVAATYAGVVADHHGCGCQVRVGVPDPETAVAVVNHLRPWLPTLLALSVNSPFTGGADTGHASWRVVQRSRLPASGMPPHFASVRAYEARVSRLAEQGVLVDDASPLWLARPAPRLSGVELRVADTGIDVEATLLQAALTAALVRTALTDLESGREAPVIGEQVGAAALWSAARHGMSGPGIHPVLERQAPATVLVTELLAAVRPALEALEATQLVRDGVRRLLRVGTGAARQRAAGGPYEAVRVLATNTIPGAD</sequence>
<dbReference type="InterPro" id="IPR050141">
    <property type="entry name" value="GCL_type2/YbdK_subfam"/>
</dbReference>
<accession>A0A7W7VCN2</accession>
<dbReference type="GO" id="GO:0005524">
    <property type="term" value="F:ATP binding"/>
    <property type="evidence" value="ECO:0007669"/>
    <property type="project" value="UniProtKB-KW"/>
</dbReference>
<dbReference type="InterPro" id="IPR006336">
    <property type="entry name" value="GCS2"/>
</dbReference>
<gene>
    <name evidence="6" type="ORF">FHR82_001421</name>
</gene>
<comment type="function">
    <text evidence="5">ATP-dependent carboxylate-amine ligase which exhibits weak glutamate--cysteine ligase activity.</text>
</comment>
<dbReference type="AlphaFoldDB" id="A0A7W7VCN2"/>
<comment type="similarity">
    <text evidence="5">Belongs to the glutamate--cysteine ligase type 2 family. YbdK subfamily.</text>
</comment>
<evidence type="ECO:0000256" key="3">
    <source>
        <dbReference type="ARBA" id="ARBA00022840"/>
    </source>
</evidence>
<evidence type="ECO:0000256" key="5">
    <source>
        <dbReference type="HAMAP-Rule" id="MF_01609"/>
    </source>
</evidence>
<dbReference type="PANTHER" id="PTHR36510:SF1">
    <property type="entry name" value="GLUTAMATE--CYSTEINE LIGASE 2-RELATED"/>
    <property type="match status" value="1"/>
</dbReference>
<dbReference type="NCBIfam" id="TIGR02050">
    <property type="entry name" value="gshA_cyan_rel"/>
    <property type="match status" value="1"/>
</dbReference>
<name>A0A7W7VCN2_9PSEU</name>
<evidence type="ECO:0000256" key="1">
    <source>
        <dbReference type="ARBA" id="ARBA00022598"/>
    </source>
</evidence>
<dbReference type="Pfam" id="PF04107">
    <property type="entry name" value="GCS2"/>
    <property type="match status" value="1"/>
</dbReference>
<evidence type="ECO:0000313" key="6">
    <source>
        <dbReference type="EMBL" id="MBB4905204.1"/>
    </source>
</evidence>
<dbReference type="PANTHER" id="PTHR36510">
    <property type="entry name" value="GLUTAMATE--CYSTEINE LIGASE 2-RELATED"/>
    <property type="match status" value="1"/>
</dbReference>
<comment type="catalytic activity">
    <reaction evidence="4 5">
        <text>L-cysteine + L-glutamate + ATP = gamma-L-glutamyl-L-cysteine + ADP + phosphate + H(+)</text>
        <dbReference type="Rhea" id="RHEA:13285"/>
        <dbReference type="ChEBI" id="CHEBI:15378"/>
        <dbReference type="ChEBI" id="CHEBI:29985"/>
        <dbReference type="ChEBI" id="CHEBI:30616"/>
        <dbReference type="ChEBI" id="CHEBI:35235"/>
        <dbReference type="ChEBI" id="CHEBI:43474"/>
        <dbReference type="ChEBI" id="CHEBI:58173"/>
        <dbReference type="ChEBI" id="CHEBI:456216"/>
        <dbReference type="EC" id="6.3.2.2"/>
    </reaction>
</comment>
<dbReference type="GO" id="GO:0004357">
    <property type="term" value="F:glutamate-cysteine ligase activity"/>
    <property type="evidence" value="ECO:0007669"/>
    <property type="project" value="UniProtKB-EC"/>
</dbReference>
<keyword evidence="1 5" id="KW-0436">Ligase</keyword>
<evidence type="ECO:0000313" key="7">
    <source>
        <dbReference type="Proteomes" id="UP000520767"/>
    </source>
</evidence>
<protein>
    <recommendedName>
        <fullName evidence="5">Putative glutamate--cysteine ligase 2</fullName>
        <ecNumber evidence="5">6.3.2.2</ecNumber>
    </recommendedName>
    <alternativeName>
        <fullName evidence="5">Gamma-glutamylcysteine synthetase 2</fullName>
        <shortName evidence="5">GCS 2</shortName>
        <shortName evidence="5">Gamma-GCS 2</shortName>
    </alternativeName>
</protein>
<proteinExistence type="inferred from homology"/>
<dbReference type="Gene3D" id="3.30.590.20">
    <property type="match status" value="1"/>
</dbReference>
<organism evidence="6 7">
    <name type="scientific">Actinophytocola algeriensis</name>
    <dbReference type="NCBI Taxonomy" id="1768010"/>
    <lineage>
        <taxon>Bacteria</taxon>
        <taxon>Bacillati</taxon>
        <taxon>Actinomycetota</taxon>
        <taxon>Actinomycetes</taxon>
        <taxon>Pseudonocardiales</taxon>
        <taxon>Pseudonocardiaceae</taxon>
    </lineage>
</organism>
<reference evidence="6 7" key="1">
    <citation type="submission" date="2020-08" db="EMBL/GenBank/DDBJ databases">
        <title>Genomic Encyclopedia of Type Strains, Phase III (KMG-III): the genomes of soil and plant-associated and newly described type strains.</title>
        <authorList>
            <person name="Whitman W."/>
        </authorList>
    </citation>
    <scope>NUCLEOTIDE SEQUENCE [LARGE SCALE GENOMIC DNA]</scope>
    <source>
        <strain evidence="6 7">CECT 8960</strain>
    </source>
</reference>
<dbReference type="GO" id="GO:0042398">
    <property type="term" value="P:modified amino acid biosynthetic process"/>
    <property type="evidence" value="ECO:0007669"/>
    <property type="project" value="InterPro"/>
</dbReference>
<dbReference type="RefSeq" id="WP_184809479.1">
    <property type="nucleotide sequence ID" value="NZ_JACHJQ010000002.1"/>
</dbReference>